<keyword evidence="4" id="KW-0808">Transferase</keyword>
<evidence type="ECO:0000256" key="2">
    <source>
        <dbReference type="ARBA" id="ARBA00022630"/>
    </source>
</evidence>
<accession>A0A0F9QVX5</accession>
<dbReference type="GO" id="GO:0106141">
    <property type="term" value="F:flavin prenyltransferase activity"/>
    <property type="evidence" value="ECO:0007669"/>
    <property type="project" value="UniProtKB-EC"/>
</dbReference>
<name>A0A0F9QVX5_9ZZZZ</name>
<dbReference type="EC" id="2.5.1.129" evidence="6"/>
<dbReference type="InterPro" id="IPR003382">
    <property type="entry name" value="Flavoprotein"/>
</dbReference>
<comment type="caution">
    <text evidence="8">The sequence shown here is derived from an EMBL/GenBank/DDBJ whole genome shotgun (WGS) entry which is preliminary data.</text>
</comment>
<evidence type="ECO:0000256" key="4">
    <source>
        <dbReference type="ARBA" id="ARBA00022679"/>
    </source>
</evidence>
<dbReference type="GO" id="GO:0016831">
    <property type="term" value="F:carboxy-lyase activity"/>
    <property type="evidence" value="ECO:0007669"/>
    <property type="project" value="TreeGrafter"/>
</dbReference>
<evidence type="ECO:0000256" key="3">
    <source>
        <dbReference type="ARBA" id="ARBA00022643"/>
    </source>
</evidence>
<dbReference type="EMBL" id="LAZR01001666">
    <property type="protein sequence ID" value="KKN41142.1"/>
    <property type="molecule type" value="Genomic_DNA"/>
</dbReference>
<keyword evidence="2" id="KW-0285">Flavoprotein</keyword>
<dbReference type="PANTHER" id="PTHR43374:SF1">
    <property type="entry name" value="FLAVIN PRENYLTRANSFERASE PAD1, MITOCHONDRIAL"/>
    <property type="match status" value="1"/>
</dbReference>
<organism evidence="8">
    <name type="scientific">marine sediment metagenome</name>
    <dbReference type="NCBI Taxonomy" id="412755"/>
    <lineage>
        <taxon>unclassified sequences</taxon>
        <taxon>metagenomes</taxon>
        <taxon>ecological metagenomes</taxon>
    </lineage>
</organism>
<dbReference type="Gene3D" id="3.40.50.1950">
    <property type="entry name" value="Flavin prenyltransferase-like"/>
    <property type="match status" value="1"/>
</dbReference>
<dbReference type="InterPro" id="IPR004507">
    <property type="entry name" value="UbiX-like"/>
</dbReference>
<reference evidence="8" key="1">
    <citation type="journal article" date="2015" name="Nature">
        <title>Complex archaea that bridge the gap between prokaryotes and eukaryotes.</title>
        <authorList>
            <person name="Spang A."/>
            <person name="Saw J.H."/>
            <person name="Jorgensen S.L."/>
            <person name="Zaremba-Niedzwiedzka K."/>
            <person name="Martijn J."/>
            <person name="Lind A.E."/>
            <person name="van Eijk R."/>
            <person name="Schleper C."/>
            <person name="Guy L."/>
            <person name="Ettema T.J."/>
        </authorList>
    </citation>
    <scope>NUCLEOTIDE SEQUENCE</scope>
</reference>
<dbReference type="PANTHER" id="PTHR43374">
    <property type="entry name" value="FLAVIN PRENYLTRANSFERASE"/>
    <property type="match status" value="1"/>
</dbReference>
<protein>
    <recommendedName>
        <fullName evidence="6">flavin prenyltransferase</fullName>
        <ecNumber evidence="6">2.5.1.129</ecNumber>
    </recommendedName>
</protein>
<evidence type="ECO:0000259" key="7">
    <source>
        <dbReference type="Pfam" id="PF02441"/>
    </source>
</evidence>
<keyword evidence="3" id="KW-0288">FMN</keyword>
<proteinExistence type="inferred from homology"/>
<dbReference type="NCBIfam" id="TIGR00421">
    <property type="entry name" value="ubiX_pad"/>
    <property type="match status" value="1"/>
</dbReference>
<evidence type="ECO:0000313" key="8">
    <source>
        <dbReference type="EMBL" id="KKN41142.1"/>
    </source>
</evidence>
<dbReference type="HAMAP" id="MF_01984">
    <property type="entry name" value="ubiX_pad"/>
    <property type="match status" value="1"/>
</dbReference>
<dbReference type="NCBIfam" id="NF004685">
    <property type="entry name" value="PRK06029.1"/>
    <property type="match status" value="1"/>
</dbReference>
<evidence type="ECO:0000256" key="5">
    <source>
        <dbReference type="ARBA" id="ARBA00060793"/>
    </source>
</evidence>
<feature type="domain" description="Flavoprotein" evidence="7">
    <location>
        <begin position="2"/>
        <end position="170"/>
    </location>
</feature>
<dbReference type="InterPro" id="IPR036551">
    <property type="entry name" value="Flavin_trans-like"/>
</dbReference>
<dbReference type="SUPFAM" id="SSF52507">
    <property type="entry name" value="Homo-oligomeric flavin-containing Cys decarboxylases, HFCD"/>
    <property type="match status" value="1"/>
</dbReference>
<evidence type="ECO:0000256" key="1">
    <source>
        <dbReference type="ARBA" id="ARBA00022602"/>
    </source>
</evidence>
<sequence>MLVAITGATGADLAVKLLETLQDLDIEVELIISENAKRIISIETDYKISDIQNLATKYYDLNDLQAAPASGSYNKNQNMVIVPCSMKSLSAIANGYASNLITRAADVMLKEKRKLILVVRESPLNAIHLENMLKLARLGVVILPPVPSYYIRPKTVEELVTFTVGRILDQIGIESNIKRWGDP</sequence>
<dbReference type="FunFam" id="3.40.50.1950:FF:000001">
    <property type="entry name" value="Flavin prenyltransferase UbiX"/>
    <property type="match status" value="1"/>
</dbReference>
<keyword evidence="1" id="KW-0637">Prenyltransferase</keyword>
<evidence type="ECO:0000256" key="6">
    <source>
        <dbReference type="ARBA" id="ARBA00066834"/>
    </source>
</evidence>
<dbReference type="AlphaFoldDB" id="A0A0F9QVX5"/>
<comment type="similarity">
    <text evidence="5">Belongs to the UbiX/PAD1 family.</text>
</comment>
<dbReference type="Pfam" id="PF02441">
    <property type="entry name" value="Flavoprotein"/>
    <property type="match status" value="1"/>
</dbReference>
<gene>
    <name evidence="8" type="ORF">LCGC14_0726240</name>
</gene>